<feature type="region of interest" description="Disordered" evidence="8">
    <location>
        <begin position="312"/>
        <end position="334"/>
    </location>
</feature>
<keyword evidence="3 7" id="KW-0853">WD repeat</keyword>
<dbReference type="PANTHER" id="PTHR19855:SF11">
    <property type="entry name" value="RIBOSOME BIOGENESIS PROTEIN WDR12"/>
    <property type="match status" value="1"/>
</dbReference>
<keyword evidence="4" id="KW-0677">Repeat</keyword>
<evidence type="ECO:0000256" key="5">
    <source>
        <dbReference type="ARBA" id="ARBA00023242"/>
    </source>
</evidence>
<evidence type="ECO:0000256" key="1">
    <source>
        <dbReference type="ARBA" id="ARBA00022517"/>
    </source>
</evidence>
<dbReference type="InterPro" id="IPR001680">
    <property type="entry name" value="WD40_rpt"/>
</dbReference>
<feature type="repeat" description="WD" evidence="7">
    <location>
        <begin position="424"/>
        <end position="466"/>
    </location>
</feature>
<protein>
    <recommendedName>
        <fullName evidence="6">Ribosome biogenesis protein YTM1</fullName>
    </recommendedName>
</protein>
<feature type="repeat" description="WD" evidence="7">
    <location>
        <begin position="266"/>
        <end position="298"/>
    </location>
</feature>
<keyword evidence="2 6" id="KW-0698">rRNA processing</keyword>
<feature type="domain" description="NLE" evidence="9">
    <location>
        <begin position="74"/>
        <end position="136"/>
    </location>
</feature>
<dbReference type="Gene3D" id="2.130.10.10">
    <property type="entry name" value="YVTN repeat-like/Quinoprotein amine dehydrogenase"/>
    <property type="match status" value="1"/>
</dbReference>
<dbReference type="PROSITE" id="PS50082">
    <property type="entry name" value="WD_REPEATS_2"/>
    <property type="match status" value="2"/>
</dbReference>
<comment type="similarity">
    <text evidence="6">Belongs to the WD repeat WDR12/YTM1 family.</text>
</comment>
<dbReference type="HAMAP" id="MF_03029">
    <property type="entry name" value="WDR12"/>
    <property type="match status" value="1"/>
</dbReference>
<organism evidence="10 11">
    <name type="scientific">Orbilia javanica</name>
    <dbReference type="NCBI Taxonomy" id="47235"/>
    <lineage>
        <taxon>Eukaryota</taxon>
        <taxon>Fungi</taxon>
        <taxon>Dikarya</taxon>
        <taxon>Ascomycota</taxon>
        <taxon>Pezizomycotina</taxon>
        <taxon>Orbiliomycetes</taxon>
        <taxon>Orbiliales</taxon>
        <taxon>Orbiliaceae</taxon>
        <taxon>Orbilia</taxon>
    </lineage>
</organism>
<dbReference type="EMBL" id="JAVHNR010000008">
    <property type="protein sequence ID" value="KAK6334659.1"/>
    <property type="molecule type" value="Genomic_DNA"/>
</dbReference>
<comment type="caution">
    <text evidence="10">The sequence shown here is derived from an EMBL/GenBank/DDBJ whole genome shotgun (WGS) entry which is preliminary data.</text>
</comment>
<evidence type="ECO:0000256" key="7">
    <source>
        <dbReference type="PROSITE-ProRule" id="PRU00221"/>
    </source>
</evidence>
<keyword evidence="5 6" id="KW-0539">Nucleus</keyword>
<dbReference type="GO" id="GO:0005654">
    <property type="term" value="C:nucleoplasm"/>
    <property type="evidence" value="ECO:0007669"/>
    <property type="project" value="UniProtKB-SubCell"/>
</dbReference>
<reference evidence="10 11" key="1">
    <citation type="submission" date="2019-10" db="EMBL/GenBank/DDBJ databases">
        <authorList>
            <person name="Palmer J.M."/>
        </authorList>
    </citation>
    <scope>NUCLEOTIDE SEQUENCE [LARGE SCALE GENOMIC DNA]</scope>
    <source>
        <strain evidence="10 11">TWF718</strain>
    </source>
</reference>
<comment type="subcellular location">
    <subcellularLocation>
        <location evidence="6">Nucleus</location>
        <location evidence="6">Nucleolus</location>
    </subcellularLocation>
    <subcellularLocation>
        <location evidence="6">Nucleus</location>
        <location evidence="6">Nucleoplasm</location>
    </subcellularLocation>
</comment>
<comment type="subunit">
    <text evidence="6">Component of the NOP7 complex, composed of ERB1, NOP7 and YTM1. Within the NOP7 complex ERB1 appears to interact directly with NOP7 and YTM1. The NOP7 complex also associates with the 66S pre-ribosome.</text>
</comment>
<keyword evidence="1 6" id="KW-0690">Ribosome biogenesis</keyword>
<comment type="function">
    <text evidence="6">Component of the NOP7 complex, which is required for maturation of the 25S and 5.8S ribosomal RNAs and formation of the 60S ribosome.</text>
</comment>
<dbReference type="InterPro" id="IPR020472">
    <property type="entry name" value="WD40_PAC1"/>
</dbReference>
<dbReference type="GO" id="GO:0000463">
    <property type="term" value="P:maturation of LSU-rRNA from tricistronic rRNA transcript (SSU-rRNA, 5.8S rRNA, LSU-rRNA)"/>
    <property type="evidence" value="ECO:0007669"/>
    <property type="project" value="UniProtKB-UniRule"/>
</dbReference>
<dbReference type="GO" id="GO:0070545">
    <property type="term" value="C:PeBoW complex"/>
    <property type="evidence" value="ECO:0007669"/>
    <property type="project" value="TreeGrafter"/>
</dbReference>
<evidence type="ECO:0000256" key="6">
    <source>
        <dbReference type="HAMAP-Rule" id="MF_03029"/>
    </source>
</evidence>
<evidence type="ECO:0000256" key="2">
    <source>
        <dbReference type="ARBA" id="ARBA00022552"/>
    </source>
</evidence>
<sequence>MWHMGPLSVASRSSSKFSNTKNCIATTSNFSSNLNISNINFNLDFNFNFNPQPPPTMSDTMDIDGPSSSSFPKIQINLSTRDTTLSIPLQPLRIPTNLKRYGLSTLVNHLLETPKPIPFDFLIDGKYLRTSIDEYLTEAGLSSEKPLDVEYVRSQLPPTYIGSFEQDDWISSVHISSSSTSTAILTGSFNGTAQITSLSGDVLARTVPMHTQSVKSATWISQPRSGTSSSEASFLTAGLDRTINLWSYTPSENPSETLQVSPTISFISHKSTVNSLSYSPSTSQFLSSSSDNTVALWSTDPSLLPTVTAPQSTAFARKRRRTSTKPPSTIKKGPLAVLTPHTAPVSQAIHSTDPTAAYSVSWDKSIITHDLVTSQTVSTRTTQHPLLSVTTLPALNLLAAGSAARHITLHDPRESSRTVQTAVLRGHTNGVVSLVRSPESEYVFASGSHDGTVRIWDVRGVSSTSDGGDDGEGKSGGSLFVIKRESGTGKVFGVDWSRDVGLVSVGEDKKIQINRGEGMMDVTVMDQS</sequence>
<keyword evidence="11" id="KW-1185">Reference proteome</keyword>
<dbReference type="Pfam" id="PF00400">
    <property type="entry name" value="WD40"/>
    <property type="match status" value="2"/>
</dbReference>
<gene>
    <name evidence="6 10" type="primary">YTM1</name>
    <name evidence="10" type="ORF">TWF718_010107</name>
</gene>
<dbReference type="Pfam" id="PF08154">
    <property type="entry name" value="NLE"/>
    <property type="match status" value="1"/>
</dbReference>
<dbReference type="SUPFAM" id="SSF50978">
    <property type="entry name" value="WD40 repeat-like"/>
    <property type="match status" value="1"/>
</dbReference>
<dbReference type="AlphaFoldDB" id="A0AAN8NP23"/>
<dbReference type="GO" id="GO:0030687">
    <property type="term" value="C:preribosome, large subunit precursor"/>
    <property type="evidence" value="ECO:0007669"/>
    <property type="project" value="UniProtKB-UniRule"/>
</dbReference>
<dbReference type="PANTHER" id="PTHR19855">
    <property type="entry name" value="WD40 REPEAT PROTEIN 12, 37"/>
    <property type="match status" value="1"/>
</dbReference>
<evidence type="ECO:0000313" key="11">
    <source>
        <dbReference type="Proteomes" id="UP001313282"/>
    </source>
</evidence>
<dbReference type="GO" id="GO:0043021">
    <property type="term" value="F:ribonucleoprotein complex binding"/>
    <property type="evidence" value="ECO:0007669"/>
    <property type="project" value="UniProtKB-UniRule"/>
</dbReference>
<dbReference type="SMART" id="SM00320">
    <property type="entry name" value="WD40"/>
    <property type="match status" value="7"/>
</dbReference>
<dbReference type="InterPro" id="IPR015943">
    <property type="entry name" value="WD40/YVTN_repeat-like_dom_sf"/>
</dbReference>
<dbReference type="InterPro" id="IPR036322">
    <property type="entry name" value="WD40_repeat_dom_sf"/>
</dbReference>
<accession>A0AAN8NP23</accession>
<evidence type="ECO:0000313" key="10">
    <source>
        <dbReference type="EMBL" id="KAK6334659.1"/>
    </source>
</evidence>
<dbReference type="PROSITE" id="PS50294">
    <property type="entry name" value="WD_REPEATS_REGION"/>
    <property type="match status" value="2"/>
</dbReference>
<dbReference type="InterPro" id="IPR028599">
    <property type="entry name" value="WDR12/Ytm1"/>
</dbReference>
<evidence type="ECO:0000256" key="8">
    <source>
        <dbReference type="SAM" id="MobiDB-lite"/>
    </source>
</evidence>
<evidence type="ECO:0000256" key="4">
    <source>
        <dbReference type="ARBA" id="ARBA00022737"/>
    </source>
</evidence>
<dbReference type="PRINTS" id="PR00320">
    <property type="entry name" value="GPROTEINBRPT"/>
</dbReference>
<evidence type="ECO:0000256" key="3">
    <source>
        <dbReference type="ARBA" id="ARBA00022574"/>
    </source>
</evidence>
<name>A0AAN8NP23_9PEZI</name>
<proteinExistence type="inferred from homology"/>
<dbReference type="GO" id="GO:0000466">
    <property type="term" value="P:maturation of 5.8S rRNA from tricistronic rRNA transcript (SSU-rRNA, 5.8S rRNA, LSU-rRNA)"/>
    <property type="evidence" value="ECO:0007669"/>
    <property type="project" value="UniProtKB-UniRule"/>
</dbReference>
<dbReference type="InterPro" id="IPR012972">
    <property type="entry name" value="NLE"/>
</dbReference>
<dbReference type="Proteomes" id="UP001313282">
    <property type="component" value="Unassembled WGS sequence"/>
</dbReference>
<evidence type="ECO:0000259" key="9">
    <source>
        <dbReference type="Pfam" id="PF08154"/>
    </source>
</evidence>